<dbReference type="AlphaFoldDB" id="A0A545T6P0"/>
<evidence type="ECO:0000313" key="3">
    <source>
        <dbReference type="EMBL" id="TQV72886.1"/>
    </source>
</evidence>
<keyword evidence="4" id="KW-1185">Reference proteome</keyword>
<proteinExistence type="predicted"/>
<comment type="caution">
    <text evidence="3">The sequence shown here is derived from an EMBL/GenBank/DDBJ whole genome shotgun (WGS) entry which is preliminary data.</text>
</comment>
<dbReference type="EMBL" id="VIKR01000004">
    <property type="protein sequence ID" value="TQV72886.1"/>
    <property type="molecule type" value="Genomic_DNA"/>
</dbReference>
<dbReference type="InterPro" id="IPR027383">
    <property type="entry name" value="Znf_put"/>
</dbReference>
<evidence type="ECO:0000259" key="2">
    <source>
        <dbReference type="Pfam" id="PF13490"/>
    </source>
</evidence>
<dbReference type="OrthoDB" id="6194834at2"/>
<evidence type="ECO:0000256" key="1">
    <source>
        <dbReference type="SAM" id="Phobius"/>
    </source>
</evidence>
<feature type="domain" description="Putative zinc-finger" evidence="2">
    <location>
        <begin position="7"/>
        <end position="38"/>
    </location>
</feature>
<feature type="transmembrane region" description="Helical" evidence="1">
    <location>
        <begin position="79"/>
        <end position="99"/>
    </location>
</feature>
<reference evidence="3 4" key="1">
    <citation type="submission" date="2019-06" db="EMBL/GenBank/DDBJ databases">
        <title>Draft genome of Aliikangiella marina GYP-15.</title>
        <authorList>
            <person name="Wang G."/>
        </authorList>
    </citation>
    <scope>NUCLEOTIDE SEQUENCE [LARGE SCALE GENOMIC DNA]</scope>
    <source>
        <strain evidence="3 4">GYP-15</strain>
    </source>
</reference>
<dbReference type="Proteomes" id="UP000317839">
    <property type="component" value="Unassembled WGS sequence"/>
</dbReference>
<gene>
    <name evidence="3" type="ORF">FLL45_15585</name>
</gene>
<dbReference type="RefSeq" id="WP_142943019.1">
    <property type="nucleotide sequence ID" value="NZ_VIKR01000004.1"/>
</dbReference>
<protein>
    <recommendedName>
        <fullName evidence="2">Putative zinc-finger domain-containing protein</fullName>
    </recommendedName>
</protein>
<organism evidence="3 4">
    <name type="scientific">Aliikangiella marina</name>
    <dbReference type="NCBI Taxonomy" id="1712262"/>
    <lineage>
        <taxon>Bacteria</taxon>
        <taxon>Pseudomonadati</taxon>
        <taxon>Pseudomonadota</taxon>
        <taxon>Gammaproteobacteria</taxon>
        <taxon>Oceanospirillales</taxon>
        <taxon>Pleioneaceae</taxon>
        <taxon>Aliikangiella</taxon>
    </lineage>
</organism>
<accession>A0A545T6P0</accession>
<dbReference type="Pfam" id="PF13490">
    <property type="entry name" value="zf-HC2"/>
    <property type="match status" value="1"/>
</dbReference>
<keyword evidence="1" id="KW-0812">Transmembrane</keyword>
<keyword evidence="1" id="KW-0472">Membrane</keyword>
<evidence type="ECO:0000313" key="4">
    <source>
        <dbReference type="Proteomes" id="UP000317839"/>
    </source>
</evidence>
<name>A0A545T6P0_9GAMM</name>
<sequence length="221" mass="25160">MLCDHQVVTDHLIDYIDGKLSPVMRKQVEDAMAECPSCKEAYLNAVALTQTAARWQDQPVPEWHRTEYAVRPRQQTSSWLNWTSLAASAMAILMVVFQVNISTSENGLQIAFGSQANVDAIVERKLAEYKQQQDTLLDARFVAAADKQDTARKLMMADMLDKTREERRDDLNFIVTGIQTQRFEDQAKLDKELLSLAQNQIENNQYISQLIQSANYSEGDK</sequence>
<keyword evidence="1" id="KW-1133">Transmembrane helix</keyword>